<dbReference type="PANTHER" id="PTHR31650:SF41">
    <property type="entry name" value="O-ACYLTRANSFERASE WSD1-LIKE ISOFORM X1"/>
    <property type="match status" value="1"/>
</dbReference>
<name>A0ABC8SH16_9AQUA</name>
<feature type="domain" description="O-acyltransferase WSD1 C-terminal" evidence="1">
    <location>
        <begin position="69"/>
        <end position="181"/>
    </location>
</feature>
<protein>
    <recommendedName>
        <fullName evidence="1">O-acyltransferase WSD1 C-terminal domain-containing protein</fullName>
    </recommendedName>
</protein>
<gene>
    <name evidence="2" type="ORF">ILEXP_LOCUS22170</name>
</gene>
<evidence type="ECO:0000259" key="1">
    <source>
        <dbReference type="Pfam" id="PF06974"/>
    </source>
</evidence>
<dbReference type="AlphaFoldDB" id="A0ABC8SH16"/>
<accession>A0ABC8SH16</accession>
<evidence type="ECO:0000313" key="2">
    <source>
        <dbReference type="EMBL" id="CAK9153867.1"/>
    </source>
</evidence>
<dbReference type="Proteomes" id="UP001642360">
    <property type="component" value="Unassembled WGS sequence"/>
</dbReference>
<dbReference type="Pfam" id="PF06974">
    <property type="entry name" value="WS_DGAT_C"/>
    <property type="match status" value="1"/>
</dbReference>
<evidence type="ECO:0000313" key="3">
    <source>
        <dbReference type="Proteomes" id="UP001642360"/>
    </source>
</evidence>
<reference evidence="2 3" key="1">
    <citation type="submission" date="2024-02" db="EMBL/GenBank/DDBJ databases">
        <authorList>
            <person name="Vignale AGUSTIN F."/>
            <person name="Sosa J E."/>
            <person name="Modenutti C."/>
        </authorList>
    </citation>
    <scope>NUCLEOTIDE SEQUENCE [LARGE SCALE GENOMIC DNA]</scope>
</reference>
<dbReference type="EMBL" id="CAUOFW020002460">
    <property type="protein sequence ID" value="CAK9153867.1"/>
    <property type="molecule type" value="Genomic_DNA"/>
</dbReference>
<organism evidence="2 3">
    <name type="scientific">Ilex paraguariensis</name>
    <name type="common">yerba mate</name>
    <dbReference type="NCBI Taxonomy" id="185542"/>
    <lineage>
        <taxon>Eukaryota</taxon>
        <taxon>Viridiplantae</taxon>
        <taxon>Streptophyta</taxon>
        <taxon>Embryophyta</taxon>
        <taxon>Tracheophyta</taxon>
        <taxon>Spermatophyta</taxon>
        <taxon>Magnoliopsida</taxon>
        <taxon>eudicotyledons</taxon>
        <taxon>Gunneridae</taxon>
        <taxon>Pentapetalae</taxon>
        <taxon>asterids</taxon>
        <taxon>campanulids</taxon>
        <taxon>Aquifoliales</taxon>
        <taxon>Aquifoliaceae</taxon>
        <taxon>Ilex</taxon>
    </lineage>
</organism>
<dbReference type="InterPro" id="IPR009721">
    <property type="entry name" value="O-acyltransferase_WSD1_C"/>
</dbReference>
<sequence>MCKLNKTLQTINDVLFGVVSSGLSKYLDLRTPKALREGLQMTGLAMVNLRPQSGLQDLSKLMRSNSATRWGNKFEAFFSYKIGYLVMSCLGPKFACMLNYRILCNTTFTISNVLGPREEITIAANPITYIRANTSSLPHAITMHMLSYAGRADMQILVAKEIIPDPEVLASCFEEALLELKKAAETATKT</sequence>
<comment type="caution">
    <text evidence="2">The sequence shown here is derived from an EMBL/GenBank/DDBJ whole genome shotgun (WGS) entry which is preliminary data.</text>
</comment>
<keyword evidence="3" id="KW-1185">Reference proteome</keyword>
<proteinExistence type="predicted"/>
<dbReference type="PANTHER" id="PTHR31650">
    <property type="entry name" value="O-ACYLTRANSFERASE (WSD1-LIKE) FAMILY PROTEIN"/>
    <property type="match status" value="1"/>
</dbReference>
<dbReference type="InterPro" id="IPR045034">
    <property type="entry name" value="O-acyltransferase_WSD1-like"/>
</dbReference>